<dbReference type="Gene3D" id="1.50.10.100">
    <property type="entry name" value="Chondroitin AC/alginate lyase"/>
    <property type="match status" value="1"/>
</dbReference>
<protein>
    <recommendedName>
        <fullName evidence="2">Heparinase II/III-like C-terminal domain-containing protein</fullName>
    </recommendedName>
</protein>
<dbReference type="Proteomes" id="UP000033047">
    <property type="component" value="Unassembled WGS sequence"/>
</dbReference>
<dbReference type="GO" id="GO:0030313">
    <property type="term" value="C:cell envelope"/>
    <property type="evidence" value="ECO:0007669"/>
    <property type="project" value="UniProtKB-SubCell"/>
</dbReference>
<proteinExistence type="predicted"/>
<evidence type="ECO:0000256" key="1">
    <source>
        <dbReference type="ARBA" id="ARBA00004196"/>
    </source>
</evidence>
<comment type="caution">
    <text evidence="3">The sequence shown here is derived from an EMBL/GenBank/DDBJ whole genome shotgun (WGS) entry which is preliminary data.</text>
</comment>
<dbReference type="PATRIC" id="fig|927665.4.peg.5118"/>
<evidence type="ECO:0000259" key="2">
    <source>
        <dbReference type="Pfam" id="PF07940"/>
    </source>
</evidence>
<dbReference type="InterPro" id="IPR012480">
    <property type="entry name" value="Hepar_II_III_C"/>
</dbReference>
<comment type="subcellular location">
    <subcellularLocation>
        <location evidence="1">Cell envelope</location>
    </subcellularLocation>
</comment>
<evidence type="ECO:0000313" key="3">
    <source>
        <dbReference type="EMBL" id="KKB45340.1"/>
    </source>
</evidence>
<feature type="domain" description="Heparinase II/III-like C-terminal" evidence="2">
    <location>
        <begin position="368"/>
        <end position="576"/>
    </location>
</feature>
<dbReference type="STRING" id="927665.HMPREF1535_04994"/>
<dbReference type="InterPro" id="IPR008929">
    <property type="entry name" value="Chondroitin_lyas"/>
</dbReference>
<sequence>MKSKVHRYIRTGIKGMIGIFSVFPFTDAYGQWGYTIGQKEIPSVIIHSDTSRVKVYPGHPRLYFRDTDLPVIRERVRGEFRQEWSELLSYLKEQTLQFSPEVLGRGRYLKHWDIGRNMAFVAVVTEDENYIRWVKEWVQVMVDDGPVGNDDEYRGRLMSLAVAYDWLYHFLTVREKLAIEKAILDHLDTNWHFSAYADYVGGHSRWGNFSLLTGLLALVTDKPELREKLLEIREHWVRGYFPVQGWITEKGGYHMGWNYSAPYLSGRTHSVMSSATNECVYFPWQAEIPLFWIYGRQGDGLFANTGDAYSVDTDLQDEQELLYISAGIYKNPYAAWLAKPTKDPFARILYADKSVRPVAPDDKTIPLPLSRDFGNAGVVIARDRWDEETTLLQFRSVPFYSANHHHRDENTFTIHYKSPLAIDSGMYDEGCENGGYGSTHWCNYFTRTIAHNGIIVFDPEQEYKVYGRSVSNDGGQPYREEEPTKLTDILPGGHAHLDGITLCRETDEYTYAVGDATKAYDRERVSLAQREIIYLRRNTTFRPVIVVFDRVESTRKDFEKRFLLHTVHEPEVVENRMVAENGGGRLTSFTLYPENARLELIGGEGKEAWVNGINYPLNKNCWPKPQIQTGAWRLEVSPAVKQMKDYFLHVLFVDDAGSPEITPDEALLIKENGRLGASVAGWKILFSLDGTPAVIEEHK</sequence>
<dbReference type="GO" id="GO:0016829">
    <property type="term" value="F:lyase activity"/>
    <property type="evidence" value="ECO:0007669"/>
    <property type="project" value="InterPro"/>
</dbReference>
<dbReference type="SUPFAM" id="SSF48230">
    <property type="entry name" value="Chondroitin AC/alginate lyase"/>
    <property type="match status" value="1"/>
</dbReference>
<dbReference type="EMBL" id="AQHV01000029">
    <property type="protein sequence ID" value="KKB45340.1"/>
    <property type="molecule type" value="Genomic_DNA"/>
</dbReference>
<gene>
    <name evidence="3" type="ORF">HMPREF1535_04994</name>
</gene>
<dbReference type="AlphaFoldDB" id="A0A0F5IJ13"/>
<reference evidence="3 4" key="1">
    <citation type="submission" date="2013-04" db="EMBL/GenBank/DDBJ databases">
        <title>The Genome Sequence of Parabacteroides goldsteinii DSM 19448.</title>
        <authorList>
            <consortium name="The Broad Institute Genomics Platform"/>
            <person name="Earl A."/>
            <person name="Ward D."/>
            <person name="Feldgarden M."/>
            <person name="Gevers D."/>
            <person name="Martens E."/>
            <person name="Sakamoto M."/>
            <person name="Benno Y."/>
            <person name="Song Y."/>
            <person name="Liu C."/>
            <person name="Lee J."/>
            <person name="Bolanos M."/>
            <person name="Vaisanen M.L."/>
            <person name="Finegold S.M."/>
            <person name="Walker B."/>
            <person name="Young S."/>
            <person name="Zeng Q."/>
            <person name="Gargeya S."/>
            <person name="Fitzgerald M."/>
            <person name="Haas B."/>
            <person name="Abouelleil A."/>
            <person name="Allen A.W."/>
            <person name="Alvarado L."/>
            <person name="Arachchi H.M."/>
            <person name="Berlin A.M."/>
            <person name="Chapman S.B."/>
            <person name="Gainer-Dewar J."/>
            <person name="Goldberg J."/>
            <person name="Griggs A."/>
            <person name="Gujja S."/>
            <person name="Hansen M."/>
            <person name="Howarth C."/>
            <person name="Imamovic A."/>
            <person name="Ireland A."/>
            <person name="Larimer J."/>
            <person name="McCowan C."/>
            <person name="Murphy C."/>
            <person name="Pearson M."/>
            <person name="Poon T.W."/>
            <person name="Priest M."/>
            <person name="Roberts A."/>
            <person name="Saif S."/>
            <person name="Shea T."/>
            <person name="Sisk P."/>
            <person name="Sykes S."/>
            <person name="Wortman J."/>
            <person name="Nusbaum C."/>
            <person name="Birren B."/>
        </authorList>
    </citation>
    <scope>NUCLEOTIDE SEQUENCE [LARGE SCALE GENOMIC DNA]</scope>
    <source>
        <strain evidence="3 4">DSM 19448</strain>
    </source>
</reference>
<dbReference type="HOGENOM" id="CLU_389651_0_0_10"/>
<organism evidence="3 4">
    <name type="scientific">Parabacteroides goldsteinii DSM 19448 = WAL 12034</name>
    <dbReference type="NCBI Taxonomy" id="927665"/>
    <lineage>
        <taxon>Bacteria</taxon>
        <taxon>Pseudomonadati</taxon>
        <taxon>Bacteroidota</taxon>
        <taxon>Bacteroidia</taxon>
        <taxon>Bacteroidales</taxon>
        <taxon>Tannerellaceae</taxon>
        <taxon>Parabacteroides</taxon>
    </lineage>
</organism>
<name>A0A0F5IJ13_9BACT</name>
<evidence type="ECO:0000313" key="4">
    <source>
        <dbReference type="Proteomes" id="UP000033047"/>
    </source>
</evidence>
<dbReference type="Pfam" id="PF07940">
    <property type="entry name" value="Hepar_II_III_C"/>
    <property type="match status" value="1"/>
</dbReference>
<dbReference type="Gene3D" id="2.70.98.70">
    <property type="match status" value="1"/>
</dbReference>
<accession>A0A0F5IJ13</accession>